<feature type="compositionally biased region" description="Low complexity" evidence="1">
    <location>
        <begin position="27"/>
        <end position="41"/>
    </location>
</feature>
<feature type="region of interest" description="Disordered" evidence="1">
    <location>
        <begin position="1015"/>
        <end position="1080"/>
    </location>
</feature>
<dbReference type="InterPro" id="IPR000904">
    <property type="entry name" value="Sec7_dom"/>
</dbReference>
<dbReference type="GO" id="GO:0005085">
    <property type="term" value="F:guanyl-nucleotide exchange factor activity"/>
    <property type="evidence" value="ECO:0007669"/>
    <property type="project" value="InterPro"/>
</dbReference>
<feature type="region of interest" description="Disordered" evidence="1">
    <location>
        <begin position="308"/>
        <end position="346"/>
    </location>
</feature>
<evidence type="ECO:0000313" key="4">
    <source>
        <dbReference type="EMBL" id="GJJ71778.1"/>
    </source>
</evidence>
<feature type="compositionally biased region" description="Polar residues" evidence="1">
    <location>
        <begin position="700"/>
        <end position="717"/>
    </location>
</feature>
<dbReference type="OrthoDB" id="2157641at2759"/>
<dbReference type="PROSITE" id="PS50003">
    <property type="entry name" value="PH_DOMAIN"/>
    <property type="match status" value="1"/>
</dbReference>
<feature type="compositionally biased region" description="Basic and acidic residues" evidence="1">
    <location>
        <begin position="1047"/>
        <end position="1069"/>
    </location>
</feature>
<dbReference type="EMBL" id="BQFW01000006">
    <property type="protein sequence ID" value="GJJ71778.1"/>
    <property type="molecule type" value="Genomic_DNA"/>
</dbReference>
<feature type="region of interest" description="Disordered" evidence="1">
    <location>
        <begin position="680"/>
        <end position="743"/>
    </location>
</feature>
<feature type="region of interest" description="Disordered" evidence="1">
    <location>
        <begin position="15"/>
        <end position="53"/>
    </location>
</feature>
<dbReference type="InterPro" id="IPR001849">
    <property type="entry name" value="PH_domain"/>
</dbReference>
<evidence type="ECO:0000313" key="5">
    <source>
        <dbReference type="Proteomes" id="UP000827284"/>
    </source>
</evidence>
<feature type="compositionally biased region" description="Polar residues" evidence="1">
    <location>
        <begin position="777"/>
        <end position="808"/>
    </location>
</feature>
<feature type="region of interest" description="Disordered" evidence="1">
    <location>
        <begin position="364"/>
        <end position="408"/>
    </location>
</feature>
<reference evidence="4" key="1">
    <citation type="submission" date="2021-11" db="EMBL/GenBank/DDBJ databases">
        <authorList>
            <person name="Herlambang A."/>
            <person name="Guo Y."/>
            <person name="Takashima Y."/>
            <person name="Nishizawa T."/>
        </authorList>
    </citation>
    <scope>NUCLEOTIDE SEQUENCE</scope>
    <source>
        <strain evidence="4">E1425</strain>
    </source>
</reference>
<reference evidence="4" key="2">
    <citation type="journal article" date="2022" name="Microbiol. Resour. Announc.">
        <title>Whole-Genome Sequence of Entomortierella parvispora E1425, a Mucoromycotan Fungus Associated with Burkholderiaceae-Related Endosymbiotic Bacteria.</title>
        <authorList>
            <person name="Herlambang A."/>
            <person name="Guo Y."/>
            <person name="Takashima Y."/>
            <person name="Narisawa K."/>
            <person name="Ohta H."/>
            <person name="Nishizawa T."/>
        </authorList>
    </citation>
    <scope>NUCLEOTIDE SEQUENCE</scope>
    <source>
        <strain evidence="4">E1425</strain>
    </source>
</reference>
<dbReference type="Gene3D" id="1.10.1000.11">
    <property type="entry name" value="Arf Nucleotide-binding Site Opener,domain 2"/>
    <property type="match status" value="1"/>
</dbReference>
<evidence type="ECO:0000256" key="1">
    <source>
        <dbReference type="SAM" id="MobiDB-lite"/>
    </source>
</evidence>
<feature type="compositionally biased region" description="Low complexity" evidence="1">
    <location>
        <begin position="1155"/>
        <end position="1171"/>
    </location>
</feature>
<feature type="region of interest" description="Disordered" evidence="1">
    <location>
        <begin position="1147"/>
        <end position="1190"/>
    </location>
</feature>
<dbReference type="InterPro" id="IPR035999">
    <property type="entry name" value="Sec7_dom_sf"/>
</dbReference>
<name>A0A9P3H845_9FUNG</name>
<evidence type="ECO:0000259" key="2">
    <source>
        <dbReference type="PROSITE" id="PS50003"/>
    </source>
</evidence>
<dbReference type="SMART" id="SM00233">
    <property type="entry name" value="PH"/>
    <property type="match status" value="1"/>
</dbReference>
<feature type="compositionally biased region" description="Acidic residues" evidence="1">
    <location>
        <begin position="157"/>
        <end position="181"/>
    </location>
</feature>
<feature type="compositionally biased region" description="Low complexity" evidence="1">
    <location>
        <begin position="718"/>
        <end position="742"/>
    </location>
</feature>
<dbReference type="InterPro" id="IPR011993">
    <property type="entry name" value="PH-like_dom_sf"/>
</dbReference>
<dbReference type="PANTHER" id="PTHR10663:SF373">
    <property type="entry name" value="PH AND SEC7 DOMAIN-CONTAINING PROTEIN C11E3.11C"/>
    <property type="match status" value="1"/>
</dbReference>
<dbReference type="Proteomes" id="UP000827284">
    <property type="component" value="Unassembled WGS sequence"/>
</dbReference>
<dbReference type="SUPFAM" id="SSF50729">
    <property type="entry name" value="PH domain-like"/>
    <property type="match status" value="1"/>
</dbReference>
<feature type="region of interest" description="Disordered" evidence="1">
    <location>
        <begin position="154"/>
        <end position="181"/>
    </location>
</feature>
<feature type="region of interest" description="Disordered" evidence="1">
    <location>
        <begin position="417"/>
        <end position="436"/>
    </location>
</feature>
<gene>
    <name evidence="4" type="ORF">EMPS_04135</name>
</gene>
<dbReference type="GO" id="GO:0032012">
    <property type="term" value="P:regulation of ARF protein signal transduction"/>
    <property type="evidence" value="ECO:0007669"/>
    <property type="project" value="InterPro"/>
</dbReference>
<comment type="caution">
    <text evidence="4">The sequence shown here is derived from an EMBL/GenBank/DDBJ whole genome shotgun (WGS) entry which is preliminary data.</text>
</comment>
<protein>
    <submittedName>
        <fullName evidence="4">PH and SEC7 domain-containing protein</fullName>
    </submittedName>
</protein>
<feature type="compositionally biased region" description="Low complexity" evidence="1">
    <location>
        <begin position="255"/>
        <end position="274"/>
    </location>
</feature>
<organism evidence="4 5">
    <name type="scientific">Entomortierella parvispora</name>
    <dbReference type="NCBI Taxonomy" id="205924"/>
    <lineage>
        <taxon>Eukaryota</taxon>
        <taxon>Fungi</taxon>
        <taxon>Fungi incertae sedis</taxon>
        <taxon>Mucoromycota</taxon>
        <taxon>Mortierellomycotina</taxon>
        <taxon>Mortierellomycetes</taxon>
        <taxon>Mortierellales</taxon>
        <taxon>Mortierellaceae</taxon>
        <taxon>Entomortierella</taxon>
    </lineage>
</organism>
<dbReference type="PANTHER" id="PTHR10663">
    <property type="entry name" value="GUANYL-NUCLEOTIDE EXCHANGE FACTOR"/>
    <property type="match status" value="1"/>
</dbReference>
<feature type="compositionally biased region" description="Pro residues" evidence="1">
    <location>
        <begin position="1530"/>
        <end position="1539"/>
    </location>
</feature>
<keyword evidence="5" id="KW-1185">Reference proteome</keyword>
<feature type="compositionally biased region" description="Polar residues" evidence="1">
    <location>
        <begin position="227"/>
        <end position="243"/>
    </location>
</feature>
<proteinExistence type="predicted"/>
<dbReference type="SUPFAM" id="SSF48425">
    <property type="entry name" value="Sec7 domain"/>
    <property type="match status" value="1"/>
</dbReference>
<feature type="region of interest" description="Disordered" evidence="1">
    <location>
        <begin position="219"/>
        <end position="274"/>
    </location>
</feature>
<feature type="domain" description="PH" evidence="2">
    <location>
        <begin position="1103"/>
        <end position="1257"/>
    </location>
</feature>
<dbReference type="PROSITE" id="PS50190">
    <property type="entry name" value="SEC7"/>
    <property type="match status" value="1"/>
</dbReference>
<feature type="domain" description="SEC7" evidence="3">
    <location>
        <begin position="471"/>
        <end position="647"/>
    </location>
</feature>
<dbReference type="Gene3D" id="2.30.29.30">
    <property type="entry name" value="Pleckstrin-homology domain (PH domain)/Phosphotyrosine-binding domain (PTB)"/>
    <property type="match status" value="1"/>
</dbReference>
<dbReference type="SMART" id="SM00222">
    <property type="entry name" value="Sec7"/>
    <property type="match status" value="1"/>
</dbReference>
<feature type="compositionally biased region" description="Low complexity" evidence="1">
    <location>
        <begin position="1015"/>
        <end position="1044"/>
    </location>
</feature>
<dbReference type="Pfam" id="PF15410">
    <property type="entry name" value="PH_9"/>
    <property type="match status" value="1"/>
</dbReference>
<dbReference type="InterPro" id="IPR023394">
    <property type="entry name" value="Sec7_C_sf"/>
</dbReference>
<feature type="compositionally biased region" description="Low complexity" evidence="1">
    <location>
        <begin position="313"/>
        <end position="326"/>
    </location>
</feature>
<evidence type="ECO:0000259" key="3">
    <source>
        <dbReference type="PROSITE" id="PS50190"/>
    </source>
</evidence>
<feature type="compositionally biased region" description="Low complexity" evidence="1">
    <location>
        <begin position="1368"/>
        <end position="1385"/>
    </location>
</feature>
<feature type="compositionally biased region" description="Polar residues" evidence="1">
    <location>
        <begin position="1357"/>
        <end position="1367"/>
    </location>
</feature>
<feature type="region of interest" description="Disordered" evidence="1">
    <location>
        <begin position="775"/>
        <end position="814"/>
    </location>
</feature>
<sequence length="1580" mass="169497">MVRKSSSNFLKKLVKNFDDKDAPPIPTSQYSQSSISLASPSGMTGDHGSHSLVPEMPMLRSLSSQNIRRIGPLDTPPPLSPLMGYEMAYQFAAPMDYQDSGHHAIDAEVHPSSWPNSSTSAMPISGSQYMTTVLSPQEVADSLAQLVADAALVTEDRDTEVDEEEDEEEDGDEDEDEDEDVPAAITNRLSRLYDTGSIHLNQSQTSLYYSTKSTLSDSEASEMMGSMSPTLSPNTIKPTSDDVSSSGHGGGSGSGNNNNTGNTSHKGGSSSKRGSYVQDALGYSLGLSRGNSIRFSQYNLGTMQGFSGAPVQPLSSSISTPTSPGTVRGTSSTAAANQREFGEARKSVTRRPVTMFIPLTSSAADQAESDVDNLTVSEDPVRETAAAAQPTVEQDMSSPPTSPYRESRLQERNLQSLTVDTASLPPTDTIDSSPILPSSFGRSLSIQATAPKRPMTVCVDTNQSLAPLYPLATPTLLTPDDPPTGEQRESTSLLAQRTARRCFEEDESFLRREEISEYLGTPKPFHRQVLGAYMNHFDFRGKRIDLAFRLLCQKLILKGETQEVDRILEAFARRYVDCNDGRQSESSGGRSRPMLLAVADHAKDVVHAVSYSILLLNTDLHVVQQSTKMSRSAFVKNTLEVVQAQRGGAITPGMGSPVHTVDPVGLGMPRSLTSDSIAEAGLAPSSSSSFPSMGRRRTPSVKSWKSGHSQQSTNYDMNSSSSGGNVAHSSGSSNSRMGSDPSANGGYGNGKAWIQELESLFKEIYTAVKHSQIRLPSPTSATQTPVSGPHSSRAGSRSNSTFSAISSPPTSPAMAPVGGFGSSLFSSNRMSRLIQPSTLFTSNQTQQQQQQPLGGDLDYPTDSGVGIFGGSVNRRKSMSTRASQLRNDAIQRLSAQAQAQAQANVQAMANAVAVAQAQAEADAEMRERNSAARLASSANALTASVAAPTSRSRYSVFGNLDVSFGGGGGNTGSGGSSINFVDRGPVSSRDVVYPQQSLSGSSRRHSHFAYSEIGTNTSASTDTTPSASQNSLASLQSSTLSTSAGGPRDEPRSKPAMDDHSNMEHKPEDSISSGPPSLEASSFLDEFTAEQKEQRHQLHLQSRYRMEGILWRKHLLERSDKKAQHRAWRQLLVVLDMEQGSLAMFRSDGTLPSMSKSTLPSPSLNPTPSTSAGRTHSSGHRTNPTTPTSSTTVAHMALFDEIPLQHTITNILPPPGYSSTRRNVFAVQLFTGGVYLFQTSTPQECENWARSCNYWAARTSKEPLAGGVINMEYGWGRALETYLSRSPLSPSASLSPLVTGSQHDLGLSPLSQSALTSPFAQSPGAMSSASATSPSHYLSQAGSEASGYFGITSSNPAMGNSSSPLQMRSSGRSTSMKSSSSRRGSISLSSFGAMTGVVGSGSSHSLIAGAAALHPGDQVTLFEWTAPQPAMALSPHTEEADQLWALKKYVRELESEMEAHQEHRGPMLKLFPPKSVNHVKAFNNWERRSRHLLKEMVKNKIYEECLAMSIAYQNEQDLLELKAWQTLQRPPRPPQPHPLEGPLSELRKEPGLVSMGALSSSSSDLEADLEALVVHDEPDL</sequence>
<dbReference type="InterPro" id="IPR041681">
    <property type="entry name" value="PH_9"/>
</dbReference>
<dbReference type="CDD" id="cd00171">
    <property type="entry name" value="Sec7"/>
    <property type="match status" value="1"/>
</dbReference>
<dbReference type="Pfam" id="PF01369">
    <property type="entry name" value="Sec7"/>
    <property type="match status" value="1"/>
</dbReference>
<accession>A0A9P3H845</accession>
<feature type="region of interest" description="Disordered" evidence="1">
    <location>
        <begin position="1357"/>
        <end position="1385"/>
    </location>
</feature>
<feature type="region of interest" description="Disordered" evidence="1">
    <location>
        <begin position="1528"/>
        <end position="1550"/>
    </location>
</feature>